<dbReference type="Gene3D" id="1.20.1050.10">
    <property type="match status" value="1"/>
</dbReference>
<accession>A0ABT8SP68</accession>
<protein>
    <submittedName>
        <fullName evidence="2">Glutathione S-transferase N-terminal domain-containing protein</fullName>
    </submittedName>
</protein>
<dbReference type="InterPro" id="IPR036282">
    <property type="entry name" value="Glutathione-S-Trfase_C_sf"/>
</dbReference>
<evidence type="ECO:0000313" key="2">
    <source>
        <dbReference type="EMBL" id="MDO1560176.1"/>
    </source>
</evidence>
<name>A0ABT8SP68_9CAUL</name>
<reference evidence="2" key="1">
    <citation type="submission" date="2023-07" db="EMBL/GenBank/DDBJ databases">
        <title>Brevundimonas soil sp. nov., isolated from the soil of chemical plant.</title>
        <authorList>
            <person name="Wu N."/>
        </authorList>
    </citation>
    <scope>NUCLEOTIDE SEQUENCE</scope>
    <source>
        <strain evidence="2">XZ-24</strain>
    </source>
</reference>
<dbReference type="PROSITE" id="PS50404">
    <property type="entry name" value="GST_NTER"/>
    <property type="match status" value="1"/>
</dbReference>
<dbReference type="RefSeq" id="WP_302110603.1">
    <property type="nucleotide sequence ID" value="NZ_JAUKTR010000005.1"/>
</dbReference>
<gene>
    <name evidence="2" type="ORF">Q0812_12135</name>
</gene>
<dbReference type="Pfam" id="PF13409">
    <property type="entry name" value="GST_N_2"/>
    <property type="match status" value="1"/>
</dbReference>
<proteinExistence type="predicted"/>
<feature type="domain" description="GST N-terminal" evidence="1">
    <location>
        <begin position="4"/>
        <end position="85"/>
    </location>
</feature>
<dbReference type="Gene3D" id="3.40.30.10">
    <property type="entry name" value="Glutaredoxin"/>
    <property type="match status" value="1"/>
</dbReference>
<dbReference type="Proteomes" id="UP001169063">
    <property type="component" value="Unassembled WGS sequence"/>
</dbReference>
<dbReference type="PANTHER" id="PTHR42673:SF4">
    <property type="entry name" value="MALEYLACETOACETATE ISOMERASE"/>
    <property type="match status" value="1"/>
</dbReference>
<dbReference type="CDD" id="cd03205">
    <property type="entry name" value="GST_C_6"/>
    <property type="match status" value="1"/>
</dbReference>
<dbReference type="SUPFAM" id="SSF52833">
    <property type="entry name" value="Thioredoxin-like"/>
    <property type="match status" value="1"/>
</dbReference>
<sequence>MGGPRMKLYITIPSPYARKCRIVAREKGLADRVEEVVVDLYGTAPDLAACNPLDQVPALIAEDGLPITDSPLICEYLDGLGSGPRLLPLDGPERLAVKRIEILGNGAMEMGVKWVLEKRRPEGERSQTWMDRWRDRLGRALDALEAANLSPERLDMGVITAACAVTWVGFRHPEFDWRVGRPNLVRLSEALEQTPSFRETHPAL</sequence>
<evidence type="ECO:0000259" key="1">
    <source>
        <dbReference type="PROSITE" id="PS50404"/>
    </source>
</evidence>
<organism evidence="2 3">
    <name type="scientific">Peiella sedimenti</name>
    <dbReference type="NCBI Taxonomy" id="3061083"/>
    <lineage>
        <taxon>Bacteria</taxon>
        <taxon>Pseudomonadati</taxon>
        <taxon>Pseudomonadota</taxon>
        <taxon>Alphaproteobacteria</taxon>
        <taxon>Caulobacterales</taxon>
        <taxon>Caulobacteraceae</taxon>
        <taxon>Peiella</taxon>
    </lineage>
</organism>
<evidence type="ECO:0000313" key="3">
    <source>
        <dbReference type="Proteomes" id="UP001169063"/>
    </source>
</evidence>
<dbReference type="InterPro" id="IPR004045">
    <property type="entry name" value="Glutathione_S-Trfase_N"/>
</dbReference>
<dbReference type="SUPFAM" id="SSF47616">
    <property type="entry name" value="GST C-terminal domain-like"/>
    <property type="match status" value="1"/>
</dbReference>
<comment type="caution">
    <text evidence="2">The sequence shown here is derived from an EMBL/GenBank/DDBJ whole genome shotgun (WGS) entry which is preliminary data.</text>
</comment>
<dbReference type="Pfam" id="PF13410">
    <property type="entry name" value="GST_C_2"/>
    <property type="match status" value="1"/>
</dbReference>
<dbReference type="InterPro" id="IPR036249">
    <property type="entry name" value="Thioredoxin-like_sf"/>
</dbReference>
<dbReference type="PANTHER" id="PTHR42673">
    <property type="entry name" value="MALEYLACETOACETATE ISOMERASE"/>
    <property type="match status" value="1"/>
</dbReference>
<keyword evidence="3" id="KW-1185">Reference proteome</keyword>
<dbReference type="EMBL" id="JAUKTR010000005">
    <property type="protein sequence ID" value="MDO1560176.1"/>
    <property type="molecule type" value="Genomic_DNA"/>
</dbReference>